<sequence length="168" mass="19547">MRIKFALIISILLANSFYDHKNNEVDFIEIVHIGWEDKPVKTVFISDKKITAESAMNIVKINGKKQPRQSQEPDSWKLSNGFWKSLIIDSRTFEMSIDFIKQYSSIAYKSKASLNNISNAILVGHKIYYLSYSQRTSFIKQLIAFLEAKKCNSQSVDTIRVYFDRNQY</sequence>
<name>A0A1G8IK69_9SPHI</name>
<dbReference type="STRING" id="551996.SAMN05192573_11729"/>
<dbReference type="EMBL" id="FNCG01000017">
    <property type="protein sequence ID" value="SDI19346.1"/>
    <property type="molecule type" value="Genomic_DNA"/>
</dbReference>
<reference evidence="2" key="1">
    <citation type="submission" date="2016-10" db="EMBL/GenBank/DDBJ databases">
        <authorList>
            <person name="Varghese N."/>
            <person name="Submissions S."/>
        </authorList>
    </citation>
    <scope>NUCLEOTIDE SEQUENCE [LARGE SCALE GENOMIC DNA]</scope>
    <source>
        <strain evidence="2">Gh-67</strain>
    </source>
</reference>
<dbReference type="Proteomes" id="UP000199705">
    <property type="component" value="Unassembled WGS sequence"/>
</dbReference>
<evidence type="ECO:0000313" key="2">
    <source>
        <dbReference type="Proteomes" id="UP000199705"/>
    </source>
</evidence>
<dbReference type="AlphaFoldDB" id="A0A1G8IK69"/>
<proteinExistence type="predicted"/>
<evidence type="ECO:0000313" key="1">
    <source>
        <dbReference type="EMBL" id="SDI19346.1"/>
    </source>
</evidence>
<accession>A0A1G8IK69</accession>
<keyword evidence="2" id="KW-1185">Reference proteome</keyword>
<protein>
    <submittedName>
        <fullName evidence="1">Uncharacterized protein</fullName>
    </submittedName>
</protein>
<gene>
    <name evidence="1" type="ORF">SAMN05192573_11729</name>
</gene>
<dbReference type="RefSeq" id="WP_091173742.1">
    <property type="nucleotide sequence ID" value="NZ_FNCG01000017.1"/>
</dbReference>
<organism evidence="1 2">
    <name type="scientific">Mucilaginibacter gossypii</name>
    <dbReference type="NCBI Taxonomy" id="551996"/>
    <lineage>
        <taxon>Bacteria</taxon>
        <taxon>Pseudomonadati</taxon>
        <taxon>Bacteroidota</taxon>
        <taxon>Sphingobacteriia</taxon>
        <taxon>Sphingobacteriales</taxon>
        <taxon>Sphingobacteriaceae</taxon>
        <taxon>Mucilaginibacter</taxon>
    </lineage>
</organism>